<feature type="domain" description="ER-bound oxygenase mpaB/mpaB'/Rubber oxygenase catalytic" evidence="1">
    <location>
        <begin position="37"/>
        <end position="271"/>
    </location>
</feature>
<dbReference type="InterPro" id="IPR018713">
    <property type="entry name" value="MPAB/Lcp_cat_dom"/>
</dbReference>
<dbReference type="Proteomes" id="UP000501705">
    <property type="component" value="Chromosome"/>
</dbReference>
<gene>
    <name evidence="2" type="ORF">F5X71_11830</name>
</gene>
<proteinExistence type="predicted"/>
<dbReference type="PANTHER" id="PTHR36151:SF3">
    <property type="entry name" value="ER-BOUND OXYGENASE MPAB_MPAB'_RUBBER OXYGENASE CATALYTIC DOMAIN-CONTAINING PROTEIN"/>
    <property type="match status" value="1"/>
</dbReference>
<name>A0A6G9XPS6_NOCBR</name>
<reference evidence="2 3" key="1">
    <citation type="journal article" date="2019" name="ACS Chem. Biol.">
        <title>Identification and Mobilization of a Cryptic Antibiotic Biosynthesis Gene Locus from a Human-Pathogenic Nocardia Isolate.</title>
        <authorList>
            <person name="Herisse M."/>
            <person name="Ishida K."/>
            <person name="Porter J.L."/>
            <person name="Howden B."/>
            <person name="Hertweck C."/>
            <person name="Stinear T.P."/>
            <person name="Pidot S.J."/>
        </authorList>
    </citation>
    <scope>NUCLEOTIDE SEQUENCE [LARGE SCALE GENOMIC DNA]</scope>
    <source>
        <strain evidence="2 3">AUSMDU00024985</strain>
    </source>
</reference>
<protein>
    <submittedName>
        <fullName evidence="2">DUF2236 domain-containing protein</fullName>
    </submittedName>
</protein>
<evidence type="ECO:0000313" key="2">
    <source>
        <dbReference type="EMBL" id="QIS02909.1"/>
    </source>
</evidence>
<sequence>MTCPVHPVGNARTPTVARSAANTVTDGVVQRFEEVAGSVFVGLFAAALFDQTMLPEVSAALVGTGRIRYAPWGRALRTAASDQIVFHGDEADRRAEMARLKLLHRDVKGVGADGVRYSALHPESWNWILISTFFMYRGAFVAIGGGKLSATDNQALWEHFRTRLDDLQLPGRSRLVEEYAELCGYYDRVVAQKLQPTATLADACRTVRRAPRPPFLPGVTDPLWRLARPVAGHVAEILGYGIMRPGVRAVLPMRWTRRHDLEFALLTTLIRLAYRYLPTWATDTPLVRNRRRYRQLMASYQGIGLISFVPDADVPSTETAV</sequence>
<organism evidence="2 3">
    <name type="scientific">Nocardia brasiliensis</name>
    <dbReference type="NCBI Taxonomy" id="37326"/>
    <lineage>
        <taxon>Bacteria</taxon>
        <taxon>Bacillati</taxon>
        <taxon>Actinomycetota</taxon>
        <taxon>Actinomycetes</taxon>
        <taxon>Mycobacteriales</taxon>
        <taxon>Nocardiaceae</taxon>
        <taxon>Nocardia</taxon>
    </lineage>
</organism>
<dbReference type="AlphaFoldDB" id="A0A6G9XPS6"/>
<evidence type="ECO:0000313" key="3">
    <source>
        <dbReference type="Proteomes" id="UP000501705"/>
    </source>
</evidence>
<dbReference type="EMBL" id="CP046171">
    <property type="protein sequence ID" value="QIS02909.1"/>
    <property type="molecule type" value="Genomic_DNA"/>
</dbReference>
<dbReference type="GO" id="GO:0016491">
    <property type="term" value="F:oxidoreductase activity"/>
    <property type="evidence" value="ECO:0007669"/>
    <property type="project" value="InterPro"/>
</dbReference>
<dbReference type="Pfam" id="PF09995">
    <property type="entry name" value="MPAB_Lcp_cat"/>
    <property type="match status" value="1"/>
</dbReference>
<dbReference type="PANTHER" id="PTHR36151">
    <property type="entry name" value="BLR2777 PROTEIN"/>
    <property type="match status" value="1"/>
</dbReference>
<accession>A0A6G9XPS6</accession>
<evidence type="ECO:0000259" key="1">
    <source>
        <dbReference type="Pfam" id="PF09995"/>
    </source>
</evidence>